<dbReference type="PIRSF" id="PIRSF021700">
    <property type="entry name" value="3_dmu_93_MTrfase"/>
    <property type="match status" value="1"/>
</dbReference>
<organism evidence="2 3">
    <name type="scientific">Blastococcus tunisiensis</name>
    <dbReference type="NCBI Taxonomy" id="1798228"/>
    <lineage>
        <taxon>Bacteria</taxon>
        <taxon>Bacillati</taxon>
        <taxon>Actinomycetota</taxon>
        <taxon>Actinomycetes</taxon>
        <taxon>Geodermatophilales</taxon>
        <taxon>Geodermatophilaceae</taxon>
        <taxon>Blastococcus</taxon>
    </lineage>
</organism>
<keyword evidence="2" id="KW-0808">Transferase</keyword>
<keyword evidence="3" id="KW-1185">Reference proteome</keyword>
<gene>
    <name evidence="2" type="ORF">SAMN05216574_109224</name>
</gene>
<dbReference type="EMBL" id="FOND01000009">
    <property type="protein sequence ID" value="SFF17857.1"/>
    <property type="molecule type" value="Genomic_DNA"/>
</dbReference>
<reference evidence="3" key="1">
    <citation type="submission" date="2016-10" db="EMBL/GenBank/DDBJ databases">
        <authorList>
            <person name="Varghese N."/>
            <person name="Submissions S."/>
        </authorList>
    </citation>
    <scope>NUCLEOTIDE SEQUENCE [LARGE SCALE GENOMIC DNA]</scope>
    <source>
        <strain evidence="3">DSM 46838</strain>
    </source>
</reference>
<evidence type="ECO:0000313" key="3">
    <source>
        <dbReference type="Proteomes" id="UP000198589"/>
    </source>
</evidence>
<accession>A0A1I2GLY4</accession>
<proteinExistence type="predicted"/>
<feature type="domain" description="PhnB-like" evidence="1">
    <location>
        <begin position="4"/>
        <end position="118"/>
    </location>
</feature>
<protein>
    <submittedName>
        <fullName evidence="2">Glyoxalase superfamily enzyme, possibly 3-demethylubiquinone-9 3-methyltransferase</fullName>
    </submittedName>
</protein>
<keyword evidence="2" id="KW-0489">Methyltransferase</keyword>
<dbReference type="GO" id="GO:0032259">
    <property type="term" value="P:methylation"/>
    <property type="evidence" value="ECO:0007669"/>
    <property type="project" value="UniProtKB-KW"/>
</dbReference>
<dbReference type="Pfam" id="PF06983">
    <property type="entry name" value="3-dmu-9_3-mt"/>
    <property type="match status" value="1"/>
</dbReference>
<dbReference type="Gene3D" id="3.10.180.10">
    <property type="entry name" value="2,3-Dihydroxybiphenyl 1,2-Dioxygenase, domain 1"/>
    <property type="match status" value="1"/>
</dbReference>
<name>A0A1I2GLY4_9ACTN</name>
<dbReference type="PANTHER" id="PTHR33990">
    <property type="entry name" value="PROTEIN YJDN-RELATED"/>
    <property type="match status" value="1"/>
</dbReference>
<dbReference type="SUPFAM" id="SSF54593">
    <property type="entry name" value="Glyoxalase/Bleomycin resistance protein/Dihydroxybiphenyl dioxygenase"/>
    <property type="match status" value="1"/>
</dbReference>
<dbReference type="PANTHER" id="PTHR33990:SF2">
    <property type="entry name" value="PHNB-LIKE DOMAIN-CONTAINING PROTEIN"/>
    <property type="match status" value="1"/>
</dbReference>
<evidence type="ECO:0000313" key="2">
    <source>
        <dbReference type="EMBL" id="SFF17857.1"/>
    </source>
</evidence>
<dbReference type="Proteomes" id="UP000198589">
    <property type="component" value="Unassembled WGS sequence"/>
</dbReference>
<dbReference type="AlphaFoldDB" id="A0A1I2GLY4"/>
<evidence type="ECO:0000259" key="1">
    <source>
        <dbReference type="Pfam" id="PF06983"/>
    </source>
</evidence>
<keyword evidence="2" id="KW-0830">Ubiquinone</keyword>
<dbReference type="RefSeq" id="WP_092199421.1">
    <property type="nucleotide sequence ID" value="NZ_FOND01000009.1"/>
</dbReference>
<dbReference type="GO" id="GO:0008168">
    <property type="term" value="F:methyltransferase activity"/>
    <property type="evidence" value="ECO:0007669"/>
    <property type="project" value="UniProtKB-KW"/>
</dbReference>
<dbReference type="InterPro" id="IPR028973">
    <property type="entry name" value="PhnB-like"/>
</dbReference>
<dbReference type="InterPro" id="IPR029068">
    <property type="entry name" value="Glyas_Bleomycin-R_OHBP_Dase"/>
</dbReference>
<dbReference type="OrthoDB" id="9806473at2"/>
<dbReference type="InterPro" id="IPR009725">
    <property type="entry name" value="3_dmu_93_MTrfase"/>
</dbReference>
<sequence>MPQQIPCLWFDGTAQQAAEHYTSIFPNSSIGDVTRYGPDMPPPMKEGDVMTVEFTLDGQPYTALNGGPQFPFSEAISFQIMCADQEEADHYWTRLTEGGQESQCGWLKDRFGVSWQVVPTELTGLLSDPDPGRAQRATQAMLQMRRLDLAEIRRAADDVPG</sequence>
<dbReference type="STRING" id="1798228.SAMN05216574_109224"/>
<dbReference type="CDD" id="cd06588">
    <property type="entry name" value="PhnB_like"/>
    <property type="match status" value="1"/>
</dbReference>